<comment type="similarity">
    <text evidence="1">Belongs to the AfsR/DnrI/RedD regulatory family.</text>
</comment>
<dbReference type="RefSeq" id="WP_172896452.1">
    <property type="nucleotide sequence ID" value="NZ_LT607733.1"/>
</dbReference>
<dbReference type="InterPro" id="IPR041664">
    <property type="entry name" value="AAA_16"/>
</dbReference>
<dbReference type="PROSITE" id="PS50005">
    <property type="entry name" value="TPR"/>
    <property type="match status" value="1"/>
</dbReference>
<dbReference type="Gene3D" id="1.25.40.10">
    <property type="entry name" value="Tetratricopeptide repeat domain"/>
    <property type="match status" value="2"/>
</dbReference>
<dbReference type="InterPro" id="IPR001867">
    <property type="entry name" value="OmpR/PhoB-type_DNA-bd"/>
</dbReference>
<gene>
    <name evidence="6" type="ORF">GA0070610_1676</name>
</gene>
<dbReference type="Pfam" id="PF13191">
    <property type="entry name" value="AAA_16"/>
    <property type="match status" value="1"/>
</dbReference>
<dbReference type="InterPro" id="IPR019734">
    <property type="entry name" value="TPR_rpt"/>
</dbReference>
<dbReference type="InterPro" id="IPR016032">
    <property type="entry name" value="Sig_transdc_resp-reg_C-effctor"/>
</dbReference>
<dbReference type="PRINTS" id="PR00364">
    <property type="entry name" value="DISEASERSIST"/>
</dbReference>
<dbReference type="AlphaFoldDB" id="A0A1C5G6B0"/>
<dbReference type="PANTHER" id="PTHR47691:SF3">
    <property type="entry name" value="HTH-TYPE TRANSCRIPTIONAL REGULATOR RV0890C-RELATED"/>
    <property type="match status" value="1"/>
</dbReference>
<dbReference type="SUPFAM" id="SSF46894">
    <property type="entry name" value="C-terminal effector domain of the bipartite response regulators"/>
    <property type="match status" value="1"/>
</dbReference>
<dbReference type="Pfam" id="PF13424">
    <property type="entry name" value="TPR_12"/>
    <property type="match status" value="2"/>
</dbReference>
<evidence type="ECO:0000256" key="4">
    <source>
        <dbReference type="PROSITE-ProRule" id="PRU01091"/>
    </source>
</evidence>
<dbReference type="InterPro" id="IPR036388">
    <property type="entry name" value="WH-like_DNA-bd_sf"/>
</dbReference>
<dbReference type="GO" id="GO:0006355">
    <property type="term" value="P:regulation of DNA-templated transcription"/>
    <property type="evidence" value="ECO:0007669"/>
    <property type="project" value="InterPro"/>
</dbReference>
<dbReference type="GO" id="GO:0043531">
    <property type="term" value="F:ADP binding"/>
    <property type="evidence" value="ECO:0007669"/>
    <property type="project" value="InterPro"/>
</dbReference>
<dbReference type="GO" id="GO:0003677">
    <property type="term" value="F:DNA binding"/>
    <property type="evidence" value="ECO:0007669"/>
    <property type="project" value="UniProtKB-UniRule"/>
</dbReference>
<dbReference type="PROSITE" id="PS51755">
    <property type="entry name" value="OMPR_PHOB"/>
    <property type="match status" value="1"/>
</dbReference>
<feature type="repeat" description="TPR" evidence="3">
    <location>
        <begin position="745"/>
        <end position="778"/>
    </location>
</feature>
<keyword evidence="2 4" id="KW-0238">DNA-binding</keyword>
<dbReference type="GeneID" id="95801524"/>
<evidence type="ECO:0000313" key="6">
    <source>
        <dbReference type="EMBL" id="SCG15445.1"/>
    </source>
</evidence>
<reference evidence="6 7" key="1">
    <citation type="submission" date="2016-06" db="EMBL/GenBank/DDBJ databases">
        <authorList>
            <person name="Kjaerup R.B."/>
            <person name="Dalgaard T.S."/>
            <person name="Juul-Madsen H.R."/>
        </authorList>
    </citation>
    <scope>NUCLEOTIDE SEQUENCE [LARGE SCALE GENOMIC DNA]</scope>
    <source>
        <strain evidence="6 7">DSM 43913</strain>
    </source>
</reference>
<dbReference type="SMART" id="SM00028">
    <property type="entry name" value="TPR"/>
    <property type="match status" value="6"/>
</dbReference>
<evidence type="ECO:0000256" key="3">
    <source>
        <dbReference type="PROSITE-ProRule" id="PRU00339"/>
    </source>
</evidence>
<dbReference type="Proteomes" id="UP000198251">
    <property type="component" value="Chromosome I"/>
</dbReference>
<dbReference type="SUPFAM" id="SSF48452">
    <property type="entry name" value="TPR-like"/>
    <property type="match status" value="3"/>
</dbReference>
<dbReference type="Pfam" id="PF03704">
    <property type="entry name" value="BTAD"/>
    <property type="match status" value="1"/>
</dbReference>
<dbReference type="SMART" id="SM00862">
    <property type="entry name" value="Trans_reg_C"/>
    <property type="match status" value="1"/>
</dbReference>
<feature type="DNA-binding region" description="OmpR/PhoB-type" evidence="4">
    <location>
        <begin position="1"/>
        <end position="101"/>
    </location>
</feature>
<keyword evidence="3" id="KW-0802">TPR repeat</keyword>
<dbReference type="InterPro" id="IPR005158">
    <property type="entry name" value="BTAD"/>
</dbReference>
<evidence type="ECO:0000259" key="5">
    <source>
        <dbReference type="PROSITE" id="PS51755"/>
    </source>
</evidence>
<dbReference type="CDD" id="cd15831">
    <property type="entry name" value="BTAD"/>
    <property type="match status" value="1"/>
</dbReference>
<dbReference type="SMART" id="SM01043">
    <property type="entry name" value="BTAD"/>
    <property type="match status" value="1"/>
</dbReference>
<evidence type="ECO:0000256" key="2">
    <source>
        <dbReference type="ARBA" id="ARBA00023125"/>
    </source>
</evidence>
<feature type="domain" description="OmpR/PhoB-type" evidence="5">
    <location>
        <begin position="1"/>
        <end position="101"/>
    </location>
</feature>
<keyword evidence="7" id="KW-1185">Reference proteome</keyword>
<protein>
    <submittedName>
        <fullName evidence="6">DNA-binding transcriptional activator of the SARP family</fullName>
    </submittedName>
</protein>
<dbReference type="SUPFAM" id="SSF52540">
    <property type="entry name" value="P-loop containing nucleoside triphosphate hydrolases"/>
    <property type="match status" value="1"/>
</dbReference>
<dbReference type="Pfam" id="PF00486">
    <property type="entry name" value="Trans_reg_C"/>
    <property type="match status" value="1"/>
</dbReference>
<dbReference type="Gene3D" id="1.10.10.10">
    <property type="entry name" value="Winged helix-like DNA-binding domain superfamily/Winged helix DNA-binding domain"/>
    <property type="match status" value="1"/>
</dbReference>
<organism evidence="6 7">
    <name type="scientific">Micromonospora echinofusca</name>
    <dbReference type="NCBI Taxonomy" id="47858"/>
    <lineage>
        <taxon>Bacteria</taxon>
        <taxon>Bacillati</taxon>
        <taxon>Actinomycetota</taxon>
        <taxon>Actinomycetes</taxon>
        <taxon>Micromonosporales</taxon>
        <taxon>Micromonosporaceae</taxon>
        <taxon>Micromonospora</taxon>
    </lineage>
</organism>
<dbReference type="GO" id="GO:0000160">
    <property type="term" value="P:phosphorelay signal transduction system"/>
    <property type="evidence" value="ECO:0007669"/>
    <property type="project" value="InterPro"/>
</dbReference>
<sequence length="969" mass="104490">MGGRLTFGLLGPVQICADDQPVPAGPPRQRAVLAALLLHANRATPVDDIVDLLWGDEPPRTARKNVQLHVWRLRQLVGDRLTSDPPGYRMTVDPAELDVSRFDALLESARAAAGSGLSEKAATLYRCALDLWRGDPLADVACLGSFGVNVAWLHRQRLTAYEEYVDVGLDLGRHHEVLAVLDELVARYPLHERFAEQQVMTLHHLGRRGEAVDAYRRCRRALADELELEPGPVLHRLGELAAKPAPTDTRVPGPAGTATRQLPHTVPTLVGRERALATLRDALTTGPGPGMPLCVVSGPAGVGKSALAVRAAHQVADSFPDGQLYVDLRGATAGVFPVSPLDALGRLLRTLGVAETAIPVDVAEASATLRSLLADRRLLLVLDNAYDAGQVRPLIPAGAGCAVLVTSRRSLSDVDGATHLELDVLDDADAVELLRRLGGATRIDAEVDTAARLVRRLGGLPLAIRIAGARLAARANWTVATLDDRLRDEHRVLHELRLGDVAVRSSFLVSYQHLTHPLAPRLFGLIGAVDGPDVTCAVAAALLDVDVSLALDALDELVDARLLDEPVANRYALHDLIRLFARERAEHETGAERTAALNRMLTHYLERTRHAVALLRPGTRAASISGPAHFVDADAALEWLIDERPNLVAAVVQSAASAATARAGVDLADSLFLFFEMRGHVGDWITVDQAGIAAAERLGDRVAQAGLLHDLAVAYFHLHRTEEATRLLRRGLDISRAVGDDEGQARALNQLGVLHGMAGEYEESAECFTRSLRLRQRLGDLRSCAATKGNIGMAYRLAGRYEESIRFCRAAARLARRSAAPEIEANALGNLGEVQCLLGRYRSALHYLRRGLAVAGVPVNERNRGSLMGTLAEACLGDGQVGPAVRYAELAVEAMRRADFRHGEAVALRRLGRMLFRRGDAARGIQQLRLALALFTEVGSAEADEVRAELRARTARLEVHGGRRPAGAG</sequence>
<evidence type="ECO:0000256" key="1">
    <source>
        <dbReference type="ARBA" id="ARBA00005820"/>
    </source>
</evidence>
<dbReference type="InterPro" id="IPR011990">
    <property type="entry name" value="TPR-like_helical_dom_sf"/>
</dbReference>
<proteinExistence type="inferred from homology"/>
<evidence type="ECO:0000313" key="7">
    <source>
        <dbReference type="Proteomes" id="UP000198251"/>
    </source>
</evidence>
<accession>A0A1C5G6B0</accession>
<name>A0A1C5G6B0_MICEH</name>
<dbReference type="InterPro" id="IPR027417">
    <property type="entry name" value="P-loop_NTPase"/>
</dbReference>
<dbReference type="EMBL" id="LT607733">
    <property type="protein sequence ID" value="SCG15445.1"/>
    <property type="molecule type" value="Genomic_DNA"/>
</dbReference>
<dbReference type="PANTHER" id="PTHR47691">
    <property type="entry name" value="REGULATOR-RELATED"/>
    <property type="match status" value="1"/>
</dbReference>